<accession>A0A0F9ANA2</accession>
<comment type="caution">
    <text evidence="1">The sequence shown here is derived from an EMBL/GenBank/DDBJ whole genome shotgun (WGS) entry which is preliminary data.</text>
</comment>
<name>A0A0F9ANA2_9ZZZZ</name>
<dbReference type="EMBL" id="LAZR01045067">
    <property type="protein sequence ID" value="KKK99755.1"/>
    <property type="molecule type" value="Genomic_DNA"/>
</dbReference>
<sequence length="72" mass="8132">MNLVTNQPINYIAPKQCPYSFNGENLAAMRRAKLRLLAKKLDVSPDDSKQAILTRLIGKLKFMDAPKELTDL</sequence>
<gene>
    <name evidence="1" type="ORF">LCGC14_2629570</name>
</gene>
<organism evidence="1">
    <name type="scientific">marine sediment metagenome</name>
    <dbReference type="NCBI Taxonomy" id="412755"/>
    <lineage>
        <taxon>unclassified sequences</taxon>
        <taxon>metagenomes</taxon>
        <taxon>ecological metagenomes</taxon>
    </lineage>
</organism>
<evidence type="ECO:0000313" key="1">
    <source>
        <dbReference type="EMBL" id="KKK99755.1"/>
    </source>
</evidence>
<protein>
    <recommendedName>
        <fullName evidence="2">SAP domain-containing protein</fullName>
    </recommendedName>
</protein>
<dbReference type="AlphaFoldDB" id="A0A0F9ANA2"/>
<proteinExistence type="predicted"/>
<evidence type="ECO:0008006" key="2">
    <source>
        <dbReference type="Google" id="ProtNLM"/>
    </source>
</evidence>
<reference evidence="1" key="1">
    <citation type="journal article" date="2015" name="Nature">
        <title>Complex archaea that bridge the gap between prokaryotes and eukaryotes.</title>
        <authorList>
            <person name="Spang A."/>
            <person name="Saw J.H."/>
            <person name="Jorgensen S.L."/>
            <person name="Zaremba-Niedzwiedzka K."/>
            <person name="Martijn J."/>
            <person name="Lind A.E."/>
            <person name="van Eijk R."/>
            <person name="Schleper C."/>
            <person name="Guy L."/>
            <person name="Ettema T.J."/>
        </authorList>
    </citation>
    <scope>NUCLEOTIDE SEQUENCE</scope>
</reference>